<organism evidence="2 3">
    <name type="scientific">Dermatophagoides farinae</name>
    <name type="common">American house dust mite</name>
    <dbReference type="NCBI Taxonomy" id="6954"/>
    <lineage>
        <taxon>Eukaryota</taxon>
        <taxon>Metazoa</taxon>
        <taxon>Ecdysozoa</taxon>
        <taxon>Arthropoda</taxon>
        <taxon>Chelicerata</taxon>
        <taxon>Arachnida</taxon>
        <taxon>Acari</taxon>
        <taxon>Acariformes</taxon>
        <taxon>Sarcoptiformes</taxon>
        <taxon>Astigmata</taxon>
        <taxon>Psoroptidia</taxon>
        <taxon>Analgoidea</taxon>
        <taxon>Pyroglyphidae</taxon>
        <taxon>Dermatophagoidinae</taxon>
        <taxon>Dermatophagoides</taxon>
    </lineage>
</organism>
<keyword evidence="1" id="KW-0812">Transmembrane</keyword>
<dbReference type="EMBL" id="ASGP02000002">
    <property type="protein sequence ID" value="KAH9522146.1"/>
    <property type="molecule type" value="Genomic_DNA"/>
</dbReference>
<accession>A0A922L6H6</accession>
<comment type="caution">
    <text evidence="2">The sequence shown here is derived from an EMBL/GenBank/DDBJ whole genome shotgun (WGS) entry which is preliminary data.</text>
</comment>
<dbReference type="Proteomes" id="UP000790347">
    <property type="component" value="Unassembled WGS sequence"/>
</dbReference>
<gene>
    <name evidence="2" type="ORF">DERF_005745</name>
</gene>
<evidence type="ECO:0000313" key="3">
    <source>
        <dbReference type="Proteomes" id="UP000790347"/>
    </source>
</evidence>
<evidence type="ECO:0000313" key="2">
    <source>
        <dbReference type="EMBL" id="KAH9522146.1"/>
    </source>
</evidence>
<evidence type="ECO:0000256" key="1">
    <source>
        <dbReference type="SAM" id="Phobius"/>
    </source>
</evidence>
<proteinExistence type="predicted"/>
<feature type="transmembrane region" description="Helical" evidence="1">
    <location>
        <begin position="13"/>
        <end position="38"/>
    </location>
</feature>
<sequence>MKPTHSTNDRDDLIIMIIIITRMIVSRATWSSAFLYEIEEKRFNCQKKDLRQSDRVPTLNVNE</sequence>
<keyword evidence="1" id="KW-1133">Transmembrane helix</keyword>
<name>A0A922L6H6_DERFA</name>
<reference evidence="2" key="2">
    <citation type="journal article" date="2022" name="Res Sq">
        <title>Comparative Genomics Reveals Insights into the Divergent Evolution of Astigmatic Mites and Household Pest Adaptations.</title>
        <authorList>
            <person name="Xiong Q."/>
            <person name="Wan A.T.-Y."/>
            <person name="Liu X.-Y."/>
            <person name="Fung C.S.-H."/>
            <person name="Xiao X."/>
            <person name="Malainual N."/>
            <person name="Hou J."/>
            <person name="Wang L."/>
            <person name="Wang M."/>
            <person name="Yang K."/>
            <person name="Cui Y."/>
            <person name="Leung E."/>
            <person name="Nong W."/>
            <person name="Shin S.-K."/>
            <person name="Au S."/>
            <person name="Jeong K.Y."/>
            <person name="Chew F.T."/>
            <person name="Hui J."/>
            <person name="Leung T.F."/>
            <person name="Tungtrongchitr A."/>
            <person name="Zhong N."/>
            <person name="Liu Z."/>
            <person name="Tsui S."/>
        </authorList>
    </citation>
    <scope>NUCLEOTIDE SEQUENCE</scope>
    <source>
        <strain evidence="2">Derf</strain>
        <tissue evidence="2">Whole organism</tissue>
    </source>
</reference>
<reference evidence="2" key="1">
    <citation type="submission" date="2013-05" db="EMBL/GenBank/DDBJ databases">
        <authorList>
            <person name="Yim A.K.Y."/>
            <person name="Chan T.F."/>
            <person name="Ji K.M."/>
            <person name="Liu X.Y."/>
            <person name="Zhou J.W."/>
            <person name="Li R.Q."/>
            <person name="Yang K.Y."/>
            <person name="Li J."/>
            <person name="Li M."/>
            <person name="Law P.T.W."/>
            <person name="Wu Y.L."/>
            <person name="Cai Z.L."/>
            <person name="Qin H."/>
            <person name="Bao Y."/>
            <person name="Leung R.K.K."/>
            <person name="Ng P.K.S."/>
            <person name="Zou J."/>
            <person name="Zhong X.J."/>
            <person name="Ran P.X."/>
            <person name="Zhong N.S."/>
            <person name="Liu Z.G."/>
            <person name="Tsui S.K.W."/>
        </authorList>
    </citation>
    <scope>NUCLEOTIDE SEQUENCE</scope>
    <source>
        <strain evidence="2">Derf</strain>
        <tissue evidence="2">Whole organism</tissue>
    </source>
</reference>
<keyword evidence="1" id="KW-0472">Membrane</keyword>
<dbReference type="AlphaFoldDB" id="A0A922L6H6"/>
<keyword evidence="3" id="KW-1185">Reference proteome</keyword>
<protein>
    <submittedName>
        <fullName evidence="2">Uncharacterized protein</fullName>
    </submittedName>
</protein>